<dbReference type="PANTHER" id="PTHR11203:SF37">
    <property type="entry name" value="INTEGRATOR COMPLEX SUBUNIT 11"/>
    <property type="match status" value="1"/>
</dbReference>
<dbReference type="RefSeq" id="WP_390204563.1">
    <property type="nucleotide sequence ID" value="NZ_JBHTAX010000001.1"/>
</dbReference>
<feature type="domain" description="Metallo-beta-lactamase" evidence="2">
    <location>
        <begin position="28"/>
        <end position="212"/>
    </location>
</feature>
<organism evidence="3 4">
    <name type="scientific">Halocatena marina</name>
    <dbReference type="NCBI Taxonomy" id="2934937"/>
    <lineage>
        <taxon>Archaea</taxon>
        <taxon>Methanobacteriati</taxon>
        <taxon>Methanobacteriota</taxon>
        <taxon>Stenosarchaea group</taxon>
        <taxon>Halobacteria</taxon>
        <taxon>Halobacteriales</taxon>
        <taxon>Natronomonadaceae</taxon>
        <taxon>Halocatena</taxon>
    </lineage>
</organism>
<dbReference type="AlphaFoldDB" id="A0ABD5YI71"/>
<proteinExistence type="predicted"/>
<reference evidence="3 4" key="1">
    <citation type="journal article" date="2019" name="Int. J. Syst. Evol. Microbiol.">
        <title>The Global Catalogue of Microorganisms (GCM) 10K type strain sequencing project: providing services to taxonomists for standard genome sequencing and annotation.</title>
        <authorList>
            <consortium name="The Broad Institute Genomics Platform"/>
            <consortium name="The Broad Institute Genome Sequencing Center for Infectious Disease"/>
            <person name="Wu L."/>
            <person name="Ma J."/>
        </authorList>
    </citation>
    <scope>NUCLEOTIDE SEQUENCE [LARGE SCALE GENOMIC DNA]</scope>
    <source>
        <strain evidence="3 4">RDMS1</strain>
    </source>
</reference>
<dbReference type="Gene3D" id="3.60.15.10">
    <property type="entry name" value="Ribonuclease Z/Hydroxyacylglutathione hydrolase-like"/>
    <property type="match status" value="1"/>
</dbReference>
<dbReference type="SUPFAM" id="SSF56281">
    <property type="entry name" value="Metallo-hydrolase/oxidoreductase"/>
    <property type="match status" value="1"/>
</dbReference>
<dbReference type="SMART" id="SM00849">
    <property type="entry name" value="Lactamase_B"/>
    <property type="match status" value="1"/>
</dbReference>
<protein>
    <submittedName>
        <fullName evidence="3">MBL fold metallo-hydrolase</fullName>
    </submittedName>
</protein>
<gene>
    <name evidence="3" type="ORF">ACFQL7_03230</name>
</gene>
<feature type="region of interest" description="Disordered" evidence="1">
    <location>
        <begin position="457"/>
        <end position="507"/>
    </location>
</feature>
<dbReference type="Proteomes" id="UP001596417">
    <property type="component" value="Unassembled WGS sequence"/>
</dbReference>
<feature type="compositionally biased region" description="Low complexity" evidence="1">
    <location>
        <begin position="463"/>
        <end position="483"/>
    </location>
</feature>
<sequence length="568" mass="61652">MHISYQHANPFTGRESVVLRIDGLLPDQTVCVLIDTGEGVAIDNLLDEDEEEYLTAICLTHAHLDHYKTLDENLRDGAPIYAAPDTAAILEDAIAAGNDFDDQESTETVLDRLSPIDGWTTIVNGLRVRPVPAGHTPGAAGVLLSVDDDDEQRTILATGDFTMRRAAGYPGFEPDLPIDIDVLLLNAASNADVETKLTETVARLIDRALAGSTVLATASGLTGLHLAYLLGHANVQLDISVPIRLVGHAATPADRLNYDIPSVSTHQEFTDPTTILDSGCITIAGPEVPSREGPKSADRLFATIDDDPGATLVQVLSGTNSPIRTAGCTVHDEFLSNHPSREKIDALVDQLTPMHVVILHQKGPAADRYKDKFASYVWVTDDQTRHTLLDERGWTPPPWVSTMTRQRVEQSSTNTSRYMGDGLEEADGGLLFPSMDRRPDVDLEAEGLDIEAVIQRAPTLSATHSPSQTTGSQTTTHSHSQPQEPTTSAIHEASDVESRRDGKSVTEDASLEQILDRLDRLESTIQERRYPARVLDTQNGVTLLRVEEELPNTDTGETVGVVLGIDDE</sequence>
<dbReference type="PANTHER" id="PTHR11203">
    <property type="entry name" value="CLEAVAGE AND POLYADENYLATION SPECIFICITY FACTOR FAMILY MEMBER"/>
    <property type="match status" value="1"/>
</dbReference>
<evidence type="ECO:0000313" key="4">
    <source>
        <dbReference type="Proteomes" id="UP001596417"/>
    </source>
</evidence>
<name>A0ABD5YI71_9EURY</name>
<dbReference type="InterPro" id="IPR050698">
    <property type="entry name" value="MBL"/>
</dbReference>
<dbReference type="Pfam" id="PF00753">
    <property type="entry name" value="Lactamase_B"/>
    <property type="match status" value="1"/>
</dbReference>
<keyword evidence="4" id="KW-1185">Reference proteome</keyword>
<dbReference type="InterPro" id="IPR036866">
    <property type="entry name" value="RibonucZ/Hydroxyglut_hydro"/>
</dbReference>
<accession>A0ABD5YI71</accession>
<evidence type="ECO:0000313" key="3">
    <source>
        <dbReference type="EMBL" id="MFC7188953.1"/>
    </source>
</evidence>
<feature type="compositionally biased region" description="Basic and acidic residues" evidence="1">
    <location>
        <begin position="492"/>
        <end position="506"/>
    </location>
</feature>
<evidence type="ECO:0000259" key="2">
    <source>
        <dbReference type="SMART" id="SM00849"/>
    </source>
</evidence>
<dbReference type="InterPro" id="IPR001279">
    <property type="entry name" value="Metallo-B-lactamas"/>
</dbReference>
<dbReference type="EMBL" id="JBHTAX010000001">
    <property type="protein sequence ID" value="MFC7188953.1"/>
    <property type="molecule type" value="Genomic_DNA"/>
</dbReference>
<comment type="caution">
    <text evidence="3">The sequence shown here is derived from an EMBL/GenBank/DDBJ whole genome shotgun (WGS) entry which is preliminary data.</text>
</comment>
<evidence type="ECO:0000256" key="1">
    <source>
        <dbReference type="SAM" id="MobiDB-lite"/>
    </source>
</evidence>